<feature type="region of interest" description="Disordered" evidence="1">
    <location>
        <begin position="83"/>
        <end position="117"/>
    </location>
</feature>
<reference evidence="2" key="1">
    <citation type="submission" date="2020-11" db="EMBL/GenBank/DDBJ databases">
        <authorList>
            <person name="Tran Van P."/>
        </authorList>
    </citation>
    <scope>NUCLEOTIDE SEQUENCE</scope>
</reference>
<gene>
    <name evidence="2" type="ORF">TPSB3V08_LOCUS11978</name>
</gene>
<protein>
    <submittedName>
        <fullName evidence="2">Uncharacterized protein</fullName>
    </submittedName>
</protein>
<feature type="compositionally biased region" description="Basic residues" evidence="1">
    <location>
        <begin position="1"/>
        <end position="15"/>
    </location>
</feature>
<feature type="compositionally biased region" description="Basic residues" evidence="1">
    <location>
        <begin position="42"/>
        <end position="53"/>
    </location>
</feature>
<sequence length="117" mass="12926">MNPHLRGGRVGKHLGKTTPSSPDRDYDRDSNLNIPVLSSRAQHNKRVARRQQKSKAEESAEKTRETLLRNLVKYKALRRVLGQKGASLDLGGPARQPEDMFQLPPPQDTGSLAGTSS</sequence>
<evidence type="ECO:0000313" key="2">
    <source>
        <dbReference type="EMBL" id="CAD7417710.1"/>
    </source>
</evidence>
<organism evidence="2">
    <name type="scientific">Timema poppense</name>
    <name type="common">Walking stick</name>
    <dbReference type="NCBI Taxonomy" id="170557"/>
    <lineage>
        <taxon>Eukaryota</taxon>
        <taxon>Metazoa</taxon>
        <taxon>Ecdysozoa</taxon>
        <taxon>Arthropoda</taxon>
        <taxon>Hexapoda</taxon>
        <taxon>Insecta</taxon>
        <taxon>Pterygota</taxon>
        <taxon>Neoptera</taxon>
        <taxon>Polyneoptera</taxon>
        <taxon>Phasmatodea</taxon>
        <taxon>Timematodea</taxon>
        <taxon>Timematoidea</taxon>
        <taxon>Timematidae</taxon>
        <taxon>Timema</taxon>
    </lineage>
</organism>
<proteinExistence type="predicted"/>
<dbReference type="AlphaFoldDB" id="A0A7R9HE21"/>
<feature type="compositionally biased region" description="Polar residues" evidence="1">
    <location>
        <begin position="108"/>
        <end position="117"/>
    </location>
</feature>
<feature type="compositionally biased region" description="Basic and acidic residues" evidence="1">
    <location>
        <begin position="54"/>
        <end position="64"/>
    </location>
</feature>
<accession>A0A7R9HE21</accession>
<evidence type="ECO:0000256" key="1">
    <source>
        <dbReference type="SAM" id="MobiDB-lite"/>
    </source>
</evidence>
<dbReference type="EMBL" id="OD014615">
    <property type="protein sequence ID" value="CAD7417710.1"/>
    <property type="molecule type" value="Genomic_DNA"/>
</dbReference>
<feature type="region of interest" description="Disordered" evidence="1">
    <location>
        <begin position="1"/>
        <end position="64"/>
    </location>
</feature>
<name>A0A7R9HE21_TIMPO</name>